<keyword evidence="3" id="KW-1185">Reference proteome</keyword>
<reference evidence="2 3" key="1">
    <citation type="submission" date="2024-06" db="EMBL/GenBank/DDBJ databases">
        <title>The Natural Products Discovery Center: Release of the First 8490 Sequenced Strains for Exploring Actinobacteria Biosynthetic Diversity.</title>
        <authorList>
            <person name="Kalkreuter E."/>
            <person name="Kautsar S.A."/>
            <person name="Yang D."/>
            <person name="Bader C.D."/>
            <person name="Teijaro C.N."/>
            <person name="Fluegel L."/>
            <person name="Davis C.M."/>
            <person name="Simpson J.R."/>
            <person name="Lauterbach L."/>
            <person name="Steele A.D."/>
            <person name="Gui C."/>
            <person name="Meng S."/>
            <person name="Li G."/>
            <person name="Viehrig K."/>
            <person name="Ye F."/>
            <person name="Su P."/>
            <person name="Kiefer A.F."/>
            <person name="Nichols A."/>
            <person name="Cepeda A.J."/>
            <person name="Yan W."/>
            <person name="Fan B."/>
            <person name="Jiang Y."/>
            <person name="Adhikari A."/>
            <person name="Zheng C.-J."/>
            <person name="Schuster L."/>
            <person name="Cowan T.M."/>
            <person name="Smanski M.J."/>
            <person name="Chevrette M.G."/>
            <person name="De Carvalho L.P.S."/>
            <person name="Shen B."/>
        </authorList>
    </citation>
    <scope>NUCLEOTIDE SEQUENCE [LARGE SCALE GENOMIC DNA]</scope>
    <source>
        <strain evidence="2 3">NPDC000837</strain>
    </source>
</reference>
<dbReference type="RefSeq" id="WP_351975214.1">
    <property type="nucleotide sequence ID" value="NZ_JBEPBX010000003.1"/>
</dbReference>
<organism evidence="2 3">
    <name type="scientific">Streptomyces xantholiticus</name>
    <dbReference type="NCBI Taxonomy" id="68285"/>
    <lineage>
        <taxon>Bacteria</taxon>
        <taxon>Bacillati</taxon>
        <taxon>Actinomycetota</taxon>
        <taxon>Actinomycetes</taxon>
        <taxon>Kitasatosporales</taxon>
        <taxon>Streptomycetaceae</taxon>
        <taxon>Streptomyces</taxon>
    </lineage>
</organism>
<accession>A0ABV1UQW1</accession>
<feature type="region of interest" description="Disordered" evidence="1">
    <location>
        <begin position="1"/>
        <end position="25"/>
    </location>
</feature>
<name>A0ABV1UQW1_9ACTN</name>
<proteinExistence type="predicted"/>
<evidence type="ECO:0000256" key="1">
    <source>
        <dbReference type="SAM" id="MobiDB-lite"/>
    </source>
</evidence>
<sequence>MFATTAPSFRLNIHEPQDGKPDVQAGDLDVNKVEIIGNVYGEFNQLPPEHADKR</sequence>
<gene>
    <name evidence="2" type="ORF">ABT276_04520</name>
</gene>
<comment type="caution">
    <text evidence="2">The sequence shown here is derived from an EMBL/GenBank/DDBJ whole genome shotgun (WGS) entry which is preliminary data.</text>
</comment>
<feature type="compositionally biased region" description="Basic and acidic residues" evidence="1">
    <location>
        <begin position="12"/>
        <end position="21"/>
    </location>
</feature>
<dbReference type="EMBL" id="JBEPBX010000003">
    <property type="protein sequence ID" value="MER6612652.1"/>
    <property type="molecule type" value="Genomic_DNA"/>
</dbReference>
<dbReference type="Proteomes" id="UP001445472">
    <property type="component" value="Unassembled WGS sequence"/>
</dbReference>
<evidence type="ECO:0000313" key="2">
    <source>
        <dbReference type="EMBL" id="MER6612652.1"/>
    </source>
</evidence>
<evidence type="ECO:0000313" key="3">
    <source>
        <dbReference type="Proteomes" id="UP001445472"/>
    </source>
</evidence>
<protein>
    <submittedName>
        <fullName evidence="2">Uncharacterized protein</fullName>
    </submittedName>
</protein>